<feature type="non-terminal residue" evidence="1">
    <location>
        <position position="211"/>
    </location>
</feature>
<evidence type="ECO:0000313" key="1">
    <source>
        <dbReference type="EMBL" id="GAG52912.1"/>
    </source>
</evidence>
<name>X0Z347_9ZZZZ</name>
<feature type="non-terminal residue" evidence="1">
    <location>
        <position position="1"/>
    </location>
</feature>
<comment type="caution">
    <text evidence="1">The sequence shown here is derived from an EMBL/GenBank/DDBJ whole genome shotgun (WGS) entry which is preliminary data.</text>
</comment>
<dbReference type="EMBL" id="BARS01054996">
    <property type="protein sequence ID" value="GAG52912.1"/>
    <property type="molecule type" value="Genomic_DNA"/>
</dbReference>
<accession>X0Z347</accession>
<reference evidence="1" key="1">
    <citation type="journal article" date="2014" name="Front. Microbiol.">
        <title>High frequency of phylogenetically diverse reductive dehalogenase-homologous genes in deep subseafloor sedimentary metagenomes.</title>
        <authorList>
            <person name="Kawai M."/>
            <person name="Futagami T."/>
            <person name="Toyoda A."/>
            <person name="Takaki Y."/>
            <person name="Nishi S."/>
            <person name="Hori S."/>
            <person name="Arai W."/>
            <person name="Tsubouchi T."/>
            <person name="Morono Y."/>
            <person name="Uchiyama I."/>
            <person name="Ito T."/>
            <person name="Fujiyama A."/>
            <person name="Inagaki F."/>
            <person name="Takami H."/>
        </authorList>
    </citation>
    <scope>NUCLEOTIDE SEQUENCE</scope>
    <source>
        <strain evidence="1">Expedition CK06-06</strain>
    </source>
</reference>
<protein>
    <submittedName>
        <fullName evidence="1">Uncharacterized protein</fullName>
    </submittedName>
</protein>
<proteinExistence type="predicted"/>
<dbReference type="AlphaFoldDB" id="X0Z347"/>
<gene>
    <name evidence="1" type="ORF">S01H1_81296</name>
</gene>
<sequence length="211" mass="22131">AVIFLTVAAIQARADVLFESGILGPTGMTWDDLLAGNVGGTNISSVVFTGVRFQLQQPAVTTQIGGHFLGRSGSNPIGDDSFFGAIVSLTDENDFPDSGNLTTPDVLGHTLLGFPSRSAEVFGELNIHLNPGWYGLIFGGGLFGATAEGVALRNNPDIGGPSYIAHQPGAGWFDLSDLSDAIKFVDHRFVVLGNSVPEPSTLRLTPCFVVV</sequence>
<organism evidence="1">
    <name type="scientific">marine sediment metagenome</name>
    <dbReference type="NCBI Taxonomy" id="412755"/>
    <lineage>
        <taxon>unclassified sequences</taxon>
        <taxon>metagenomes</taxon>
        <taxon>ecological metagenomes</taxon>
    </lineage>
</organism>